<keyword evidence="3" id="KW-1185">Reference proteome</keyword>
<dbReference type="InterPro" id="IPR032466">
    <property type="entry name" value="Metal_Hydrolase"/>
</dbReference>
<reference evidence="2" key="1">
    <citation type="journal article" date="2019" name="Beilstein J. Org. Chem.">
        <title>Nanangenines: drimane sesquiterpenoids as the dominant metabolite cohort of a novel Australian fungus, Aspergillus nanangensis.</title>
        <authorList>
            <person name="Lacey H.J."/>
            <person name="Gilchrist C.L.M."/>
            <person name="Crombie A."/>
            <person name="Kalaitzis J.A."/>
            <person name="Vuong D."/>
            <person name="Rutledge P.J."/>
            <person name="Turner P."/>
            <person name="Pitt J.I."/>
            <person name="Lacey E."/>
            <person name="Chooi Y.H."/>
            <person name="Piggott A.M."/>
        </authorList>
    </citation>
    <scope>NUCLEOTIDE SEQUENCE</scope>
    <source>
        <strain evidence="2">MST-FP2251</strain>
    </source>
</reference>
<dbReference type="Gene3D" id="2.30.40.10">
    <property type="entry name" value="Urease, subunit C, domain 1"/>
    <property type="match status" value="1"/>
</dbReference>
<evidence type="ECO:0000259" key="1">
    <source>
        <dbReference type="Pfam" id="PF01979"/>
    </source>
</evidence>
<dbReference type="Proteomes" id="UP001194746">
    <property type="component" value="Unassembled WGS sequence"/>
</dbReference>
<dbReference type="GO" id="GO:0016810">
    <property type="term" value="F:hydrolase activity, acting on carbon-nitrogen (but not peptide) bonds"/>
    <property type="evidence" value="ECO:0007669"/>
    <property type="project" value="InterPro"/>
</dbReference>
<name>A0AAD4CZ29_ASPNN</name>
<dbReference type="Gene3D" id="3.20.20.140">
    <property type="entry name" value="Metal-dependent hydrolases"/>
    <property type="match status" value="1"/>
</dbReference>
<evidence type="ECO:0000313" key="2">
    <source>
        <dbReference type="EMBL" id="KAF9895131.1"/>
    </source>
</evidence>
<comment type="caution">
    <text evidence="2">The sequence shown here is derived from an EMBL/GenBank/DDBJ whole genome shotgun (WGS) entry which is preliminary data.</text>
</comment>
<accession>A0AAD4CZ29</accession>
<dbReference type="Pfam" id="PF01979">
    <property type="entry name" value="Amidohydro_1"/>
    <property type="match status" value="1"/>
</dbReference>
<dbReference type="InterPro" id="IPR057744">
    <property type="entry name" value="OTAase-like"/>
</dbReference>
<protein>
    <recommendedName>
        <fullName evidence="1">Amidohydrolase-related domain-containing protein</fullName>
    </recommendedName>
</protein>
<dbReference type="SUPFAM" id="SSF51556">
    <property type="entry name" value="Metallo-dependent hydrolases"/>
    <property type="match status" value="1"/>
</dbReference>
<dbReference type="PANTHER" id="PTHR43135">
    <property type="entry name" value="ALPHA-D-RIBOSE 1-METHYLPHOSPHONATE 5-TRIPHOSPHATE DIPHOSPHATASE"/>
    <property type="match status" value="1"/>
</dbReference>
<dbReference type="AlphaFoldDB" id="A0AAD4CZ29"/>
<proteinExistence type="predicted"/>
<dbReference type="SUPFAM" id="SSF51338">
    <property type="entry name" value="Composite domain of metallo-dependent hydrolases"/>
    <property type="match status" value="1"/>
</dbReference>
<dbReference type="InterPro" id="IPR006680">
    <property type="entry name" value="Amidohydro-rel"/>
</dbReference>
<feature type="domain" description="Amidohydrolase-related" evidence="1">
    <location>
        <begin position="70"/>
        <end position="407"/>
    </location>
</feature>
<reference evidence="2" key="2">
    <citation type="submission" date="2020-02" db="EMBL/GenBank/DDBJ databases">
        <authorList>
            <person name="Gilchrist C.L.M."/>
            <person name="Chooi Y.-H."/>
        </authorList>
    </citation>
    <scope>NUCLEOTIDE SEQUENCE</scope>
    <source>
        <strain evidence="2">MST-FP2251</strain>
    </source>
</reference>
<dbReference type="InterPro" id="IPR051781">
    <property type="entry name" value="Metallo-dep_Hydrolase"/>
</dbReference>
<organism evidence="2 3">
    <name type="scientific">Aspergillus nanangensis</name>
    <dbReference type="NCBI Taxonomy" id="2582783"/>
    <lineage>
        <taxon>Eukaryota</taxon>
        <taxon>Fungi</taxon>
        <taxon>Dikarya</taxon>
        <taxon>Ascomycota</taxon>
        <taxon>Pezizomycotina</taxon>
        <taxon>Eurotiomycetes</taxon>
        <taxon>Eurotiomycetidae</taxon>
        <taxon>Eurotiales</taxon>
        <taxon>Aspergillaceae</taxon>
        <taxon>Aspergillus</taxon>
        <taxon>Aspergillus subgen. Circumdati</taxon>
    </lineage>
</organism>
<gene>
    <name evidence="2" type="ORF">FE257_000033</name>
</gene>
<dbReference type="CDD" id="cd01299">
    <property type="entry name" value="Met_dep_hydrolase_A"/>
    <property type="match status" value="1"/>
</dbReference>
<dbReference type="EMBL" id="VCAU01000001">
    <property type="protein sequence ID" value="KAF9895131.1"/>
    <property type="molecule type" value="Genomic_DNA"/>
</dbReference>
<dbReference type="InterPro" id="IPR011059">
    <property type="entry name" value="Metal-dep_hydrolase_composite"/>
</dbReference>
<dbReference type="PANTHER" id="PTHR43135:SF3">
    <property type="entry name" value="ALPHA-D-RIBOSE 1-METHYLPHOSPHONATE 5-TRIPHOSPHATE DIPHOSPHATASE"/>
    <property type="match status" value="1"/>
</dbReference>
<evidence type="ECO:0000313" key="3">
    <source>
        <dbReference type="Proteomes" id="UP001194746"/>
    </source>
</evidence>
<sequence length="444" mass="47840">MTAPWTPPPPRPYILTNATIINPLDGSLTRNATVQLSNGLIQTITTSPSPQRTPPNLTTTTITIDLTGKYLCPGLIDSHVHLTAVPGGRTLAETLQLNPERIKLRLPFVCQQILRRGFTTVRDCGGAYFALKEALSANIIQGPRLFLAGHALTQTGGHGDPRDSFTNTQPTSCCGGMILGIGRIVDGVDECVKAARDELRQGADFVKIMTSGGVASPTDTIEQVQFSAEEVAAITGVARQRGAYVTAHAYSAAAIRLAIENGVGGIEHGNLMDRETARMMAAKGVFLTPTMVSYVEIASEKWRGFLPAEMERKNQEVLDAGLQSLVLAREDGVTMCYGTDLLGGMTDAETGEFAIRAKVLGAREILQSATVNPARMLGMEGRLGQVKEGFVADLLVLDANPLEYITVLDAPERFLLAVLKEGRVQVSRWSKWPQDVFGELPVIE</sequence>